<organism evidence="1 2">
    <name type="scientific">Streptomyces naganishii JCM 4654</name>
    <dbReference type="NCBI Taxonomy" id="1306179"/>
    <lineage>
        <taxon>Bacteria</taxon>
        <taxon>Bacillati</taxon>
        <taxon>Actinomycetota</taxon>
        <taxon>Actinomycetes</taxon>
        <taxon>Kitasatosporales</taxon>
        <taxon>Streptomycetaceae</taxon>
        <taxon>Streptomyces</taxon>
    </lineage>
</organism>
<name>A0A918Y4I7_9ACTN</name>
<reference evidence="1" key="1">
    <citation type="journal article" date="2014" name="Int. J. Syst. Evol. Microbiol.">
        <title>Complete genome sequence of Corynebacterium casei LMG S-19264T (=DSM 44701T), isolated from a smear-ripened cheese.</title>
        <authorList>
            <consortium name="US DOE Joint Genome Institute (JGI-PGF)"/>
            <person name="Walter F."/>
            <person name="Albersmeier A."/>
            <person name="Kalinowski J."/>
            <person name="Ruckert C."/>
        </authorList>
    </citation>
    <scope>NUCLEOTIDE SEQUENCE</scope>
    <source>
        <strain evidence="1">JCM 4654</strain>
    </source>
</reference>
<gene>
    <name evidence="1" type="ORF">GCM10010508_35470</name>
</gene>
<reference evidence="1" key="2">
    <citation type="submission" date="2020-09" db="EMBL/GenBank/DDBJ databases">
        <authorList>
            <person name="Sun Q."/>
            <person name="Ohkuma M."/>
        </authorList>
    </citation>
    <scope>NUCLEOTIDE SEQUENCE</scope>
    <source>
        <strain evidence="1">JCM 4654</strain>
    </source>
</reference>
<dbReference type="PANTHER" id="PTHR34613:SF1">
    <property type="entry name" value="SLL6017 PROTEIN"/>
    <property type="match status" value="1"/>
</dbReference>
<proteinExistence type="predicted"/>
<dbReference type="AlphaFoldDB" id="A0A918Y4I7"/>
<dbReference type="Proteomes" id="UP000608955">
    <property type="component" value="Unassembled WGS sequence"/>
</dbReference>
<sequence length="85" mass="9415">MAVDLSFYKSYIAEEIRDEGRAEALVQKGAEDVLLVLEARGLDVSEVVRERVTSCRDLEVLRRWLTRAVSLEAAEEIFGEAGGAS</sequence>
<dbReference type="PANTHER" id="PTHR34613">
    <property type="entry name" value="SLL0800 PROTEIN"/>
    <property type="match status" value="1"/>
</dbReference>
<dbReference type="EMBL" id="BMVF01000008">
    <property type="protein sequence ID" value="GHD90500.1"/>
    <property type="molecule type" value="Genomic_DNA"/>
</dbReference>
<comment type="caution">
    <text evidence="1">The sequence shown here is derived from an EMBL/GenBank/DDBJ whole genome shotgun (WGS) entry which is preliminary data.</text>
</comment>
<accession>A0A918Y4I7</accession>
<evidence type="ECO:0000313" key="1">
    <source>
        <dbReference type="EMBL" id="GHD90500.1"/>
    </source>
</evidence>
<protein>
    <submittedName>
        <fullName evidence="1">Uncharacterized protein</fullName>
    </submittedName>
</protein>
<evidence type="ECO:0000313" key="2">
    <source>
        <dbReference type="Proteomes" id="UP000608955"/>
    </source>
</evidence>
<keyword evidence="2" id="KW-1185">Reference proteome</keyword>